<dbReference type="Gene3D" id="1.10.555.10">
    <property type="entry name" value="Rho GTPase activation protein"/>
    <property type="match status" value="1"/>
</dbReference>
<dbReference type="InterPro" id="IPR008936">
    <property type="entry name" value="Rho_GTPase_activation_prot"/>
</dbReference>
<dbReference type="CDD" id="cd00159">
    <property type="entry name" value="RhoGAP"/>
    <property type="match status" value="1"/>
</dbReference>
<name>A0ABD2I151_HETSC</name>
<dbReference type="GO" id="GO:0005096">
    <property type="term" value="F:GTPase activator activity"/>
    <property type="evidence" value="ECO:0007669"/>
    <property type="project" value="UniProtKB-KW"/>
</dbReference>
<dbReference type="Proteomes" id="UP001620645">
    <property type="component" value="Unassembled WGS sequence"/>
</dbReference>
<evidence type="ECO:0000313" key="4">
    <source>
        <dbReference type="Proteomes" id="UP001620645"/>
    </source>
</evidence>
<evidence type="ECO:0000256" key="1">
    <source>
        <dbReference type="ARBA" id="ARBA00022468"/>
    </source>
</evidence>
<accession>A0ABD2I151</accession>
<dbReference type="SMART" id="SM00324">
    <property type="entry name" value="RhoGAP"/>
    <property type="match status" value="1"/>
</dbReference>
<sequence>MAYGMETAGMETAGMEMAGMETAVMNDFTTVAIALLSRYSNNLLKKDSEAALSGEIVGDERETENIVRTLIIIIDSFEENEFFAQGLYRLSGSLTTQQNALNIIENAKGRELKLYFIYELNATDKASCIKTLLRKMPDTLFPHCQRVALLDLSGMVTSYGAPGESDDRILKALQILVYFIPETHKQCLECLLIHLKRVSAHSDKNKMDESNLGLLFSSYIFPVQQQKYESIEKAKDEIAQFCRLFPVLLKHCDALFKLPAELVQTFDASIMKRALEQQNCGDLTISSTPSFAFSPLLPTSNRNTKTPRRDEDDAEVAIVHSCSKRVATPNQNTTDLEVAKLAANIASMEEGSARSRLLNKMMTVQRQKMGIKKKKSILRRALPRRNS</sequence>
<dbReference type="SUPFAM" id="SSF48350">
    <property type="entry name" value="GTPase activation domain, GAP"/>
    <property type="match status" value="1"/>
</dbReference>
<dbReference type="InterPro" id="IPR000198">
    <property type="entry name" value="RhoGAP_dom"/>
</dbReference>
<feature type="domain" description="Rho-GAP" evidence="2">
    <location>
        <begin position="50"/>
        <end position="256"/>
    </location>
</feature>
<comment type="caution">
    <text evidence="3">The sequence shown here is derived from an EMBL/GenBank/DDBJ whole genome shotgun (WGS) entry which is preliminary data.</text>
</comment>
<keyword evidence="1" id="KW-0343">GTPase activation</keyword>
<evidence type="ECO:0000313" key="3">
    <source>
        <dbReference type="EMBL" id="KAL3072688.1"/>
    </source>
</evidence>
<dbReference type="EMBL" id="JBICCN010000373">
    <property type="protein sequence ID" value="KAL3072688.1"/>
    <property type="molecule type" value="Genomic_DNA"/>
</dbReference>
<organism evidence="3 4">
    <name type="scientific">Heterodera schachtii</name>
    <name type="common">Sugarbeet cyst nematode worm</name>
    <name type="synonym">Tylenchus schachtii</name>
    <dbReference type="NCBI Taxonomy" id="97005"/>
    <lineage>
        <taxon>Eukaryota</taxon>
        <taxon>Metazoa</taxon>
        <taxon>Ecdysozoa</taxon>
        <taxon>Nematoda</taxon>
        <taxon>Chromadorea</taxon>
        <taxon>Rhabditida</taxon>
        <taxon>Tylenchina</taxon>
        <taxon>Tylenchomorpha</taxon>
        <taxon>Tylenchoidea</taxon>
        <taxon>Heteroderidae</taxon>
        <taxon>Heteroderinae</taxon>
        <taxon>Heterodera</taxon>
    </lineage>
</organism>
<protein>
    <recommendedName>
        <fullName evidence="2">Rho-GAP domain-containing protein</fullName>
    </recommendedName>
</protein>
<reference evidence="3 4" key="1">
    <citation type="submission" date="2024-10" db="EMBL/GenBank/DDBJ databases">
        <authorList>
            <person name="Kim D."/>
        </authorList>
    </citation>
    <scope>NUCLEOTIDE SEQUENCE [LARGE SCALE GENOMIC DNA]</scope>
    <source>
        <strain evidence="3">Taebaek</strain>
    </source>
</reference>
<dbReference type="Pfam" id="PF00620">
    <property type="entry name" value="RhoGAP"/>
    <property type="match status" value="1"/>
</dbReference>
<dbReference type="PANTHER" id="PTHR14963">
    <property type="entry name" value="RHO GTPASE ACTIVATING PROTEIN 18,19-RELATED"/>
    <property type="match status" value="1"/>
</dbReference>
<dbReference type="AlphaFoldDB" id="A0ABD2I151"/>
<dbReference type="PROSITE" id="PS50238">
    <property type="entry name" value="RHOGAP"/>
    <property type="match status" value="1"/>
</dbReference>
<evidence type="ECO:0000259" key="2">
    <source>
        <dbReference type="PROSITE" id="PS50238"/>
    </source>
</evidence>
<gene>
    <name evidence="3" type="ORF">niasHS_017662</name>
</gene>
<dbReference type="PANTHER" id="PTHR14963:SF7">
    <property type="entry name" value="RHO GTPASE-ACTIVATING PROTEIN 19"/>
    <property type="match status" value="1"/>
</dbReference>
<proteinExistence type="predicted"/>
<keyword evidence="4" id="KW-1185">Reference proteome</keyword>